<sequence length="62" mass="6968">MYGYLAVAKVLIIENDAVLIVLEVQKQVGNLPDMVFAELNPLFTQRLAHFAVKLLRGNIDEL</sequence>
<proteinExistence type="predicted"/>
<organism evidence="1">
    <name type="scientific">bioreactor metagenome</name>
    <dbReference type="NCBI Taxonomy" id="1076179"/>
    <lineage>
        <taxon>unclassified sequences</taxon>
        <taxon>metagenomes</taxon>
        <taxon>ecological metagenomes</taxon>
    </lineage>
</organism>
<dbReference type="EMBL" id="VSSQ01016852">
    <property type="protein sequence ID" value="MPM58601.1"/>
    <property type="molecule type" value="Genomic_DNA"/>
</dbReference>
<reference evidence="1" key="1">
    <citation type="submission" date="2019-08" db="EMBL/GenBank/DDBJ databases">
        <authorList>
            <person name="Kucharzyk K."/>
            <person name="Murdoch R.W."/>
            <person name="Higgins S."/>
            <person name="Loffler F."/>
        </authorList>
    </citation>
    <scope>NUCLEOTIDE SEQUENCE</scope>
</reference>
<name>A0A645B206_9ZZZZ</name>
<protein>
    <submittedName>
        <fullName evidence="1">Uncharacterized protein</fullName>
    </submittedName>
</protein>
<accession>A0A645B206</accession>
<comment type="caution">
    <text evidence="1">The sequence shown here is derived from an EMBL/GenBank/DDBJ whole genome shotgun (WGS) entry which is preliminary data.</text>
</comment>
<gene>
    <name evidence="1" type="ORF">SDC9_105432</name>
</gene>
<dbReference type="AlphaFoldDB" id="A0A645B206"/>
<evidence type="ECO:0000313" key="1">
    <source>
        <dbReference type="EMBL" id="MPM58601.1"/>
    </source>
</evidence>